<dbReference type="GO" id="GO:0000445">
    <property type="term" value="C:THO complex part of transcription export complex"/>
    <property type="evidence" value="ECO:0007669"/>
    <property type="project" value="TreeGrafter"/>
</dbReference>
<evidence type="ECO:0000256" key="1">
    <source>
        <dbReference type="SAM" id="MobiDB-lite"/>
    </source>
</evidence>
<protein>
    <submittedName>
        <fullName evidence="2">THO complex subunit THO1</fullName>
    </submittedName>
</protein>
<dbReference type="InterPro" id="IPR021861">
    <property type="entry name" value="THO_THOC1"/>
</dbReference>
<feature type="compositionally biased region" description="Polar residues" evidence="1">
    <location>
        <begin position="626"/>
        <end position="636"/>
    </location>
</feature>
<feature type="compositionally biased region" description="Polar residues" evidence="1">
    <location>
        <begin position="584"/>
        <end position="593"/>
    </location>
</feature>
<dbReference type="PANTHER" id="PTHR13265:SF0">
    <property type="entry name" value="HPR1"/>
    <property type="match status" value="1"/>
</dbReference>
<organism evidence="2 3">
    <name type="scientific">Acrasis kona</name>
    <dbReference type="NCBI Taxonomy" id="1008807"/>
    <lineage>
        <taxon>Eukaryota</taxon>
        <taxon>Discoba</taxon>
        <taxon>Heterolobosea</taxon>
        <taxon>Tetramitia</taxon>
        <taxon>Eutetramitia</taxon>
        <taxon>Acrasidae</taxon>
        <taxon>Acrasis</taxon>
    </lineage>
</organism>
<evidence type="ECO:0000313" key="3">
    <source>
        <dbReference type="Proteomes" id="UP001431209"/>
    </source>
</evidence>
<feature type="region of interest" description="Disordered" evidence="1">
    <location>
        <begin position="513"/>
        <end position="559"/>
    </location>
</feature>
<reference evidence="2 3" key="1">
    <citation type="submission" date="2024-03" db="EMBL/GenBank/DDBJ databases">
        <title>The Acrasis kona genome and developmental transcriptomes reveal deep origins of eukaryotic multicellular pathways.</title>
        <authorList>
            <person name="Sheikh S."/>
            <person name="Fu C.-J."/>
            <person name="Brown M.W."/>
            <person name="Baldauf S.L."/>
        </authorList>
    </citation>
    <scope>NUCLEOTIDE SEQUENCE [LARGE SCALE GENOMIC DNA]</scope>
    <source>
        <strain evidence="2 3">ATCC MYA-3509</strain>
    </source>
</reference>
<proteinExistence type="predicted"/>
<feature type="region of interest" description="Disordered" evidence="1">
    <location>
        <begin position="584"/>
        <end position="723"/>
    </location>
</feature>
<feature type="compositionally biased region" description="Low complexity" evidence="1">
    <location>
        <begin position="713"/>
        <end position="723"/>
    </location>
</feature>
<dbReference type="AlphaFoldDB" id="A0AAW2YIA9"/>
<dbReference type="PANTHER" id="PTHR13265">
    <property type="entry name" value="THO COMPLEX SUBUNIT 1"/>
    <property type="match status" value="1"/>
</dbReference>
<dbReference type="Pfam" id="PF11957">
    <property type="entry name" value="efThoc1"/>
    <property type="match status" value="1"/>
</dbReference>
<dbReference type="EMBL" id="JAOPGA020000041">
    <property type="protein sequence ID" value="KAL0476444.1"/>
    <property type="molecule type" value="Genomic_DNA"/>
</dbReference>
<accession>A0AAW2YIA9</accession>
<feature type="compositionally biased region" description="Polar residues" evidence="1">
    <location>
        <begin position="678"/>
        <end position="693"/>
    </location>
</feature>
<sequence length="723" mass="83383">MSFEKLTGLCVSSMRESNTVDNIANILKNLPEEDAQKLEAVGVSSVIDYSFRKMFEEKIAASKQDLTEIFDFMEASTSLPSDLLDPTLPFNLISDVIDSCTINQIEQVLNQLEKENTKLYKHITENVQQKDCYLVMLSTCKKILRRLSKTDNTLLCGRLLNFLAKVLPLSERSGLNISGEYNKSHDTKIDKDEDDSKQVLVDWEVYKRFWSLQKHFQNIHTNLTNKTIFDDFVCIVQETLNTFDTEDDEVTQEQDDESLVTSQQDDSSFIPKYLTNRKLLHLQFKDHKFRRQIMLQMLIVFHNLDLTSSSSSHKLTLEQSLTISPLKEKILRILSKSPNQQHLNVINTSLNRERHWIDWKRNKCNYTFEADPSSLHQIHQSIAKSTRESNQRTKAQMAPDASYLDLFSNISKNQVHDKLKSTKVPTFKEYVIDKVVEQSDPDAGFEKEYKLVNNSVFKWKAMRATCKHYLSNVNVTFKSTTTGGNANGQQDDHVENRNEFDFEKIILDIYNKPNTKEATPPPPPLPQQQEEEEDEEEEKHSANGNGGTPTPMVQQSSPIVQNDQKNNISIDDEDALIQQMVDQSAEMVSTPNSSHHHHHLHQENSFMEPETPSSARSIDSHHSYQDLENVNSSNQIKRLGGNNNQKRKGNNKRRRSDYEQSGGGGDFNHHHHHHDQSMPYNSDNHSNQWNKNNGGYDPRKKRKENEEDRRRGNASNNNNRHKN</sequence>
<feature type="compositionally biased region" description="Basic residues" evidence="1">
    <location>
        <begin position="645"/>
        <end position="655"/>
    </location>
</feature>
<gene>
    <name evidence="2" type="ORF">AKO1_004423</name>
</gene>
<evidence type="ECO:0000313" key="2">
    <source>
        <dbReference type="EMBL" id="KAL0476444.1"/>
    </source>
</evidence>
<name>A0AAW2YIA9_9EUKA</name>
<dbReference type="GO" id="GO:0006406">
    <property type="term" value="P:mRNA export from nucleus"/>
    <property type="evidence" value="ECO:0007669"/>
    <property type="project" value="TreeGrafter"/>
</dbReference>
<comment type="caution">
    <text evidence="2">The sequence shown here is derived from an EMBL/GenBank/DDBJ whole genome shotgun (WGS) entry which is preliminary data.</text>
</comment>
<dbReference type="Proteomes" id="UP001431209">
    <property type="component" value="Unassembled WGS sequence"/>
</dbReference>
<keyword evidence="3" id="KW-1185">Reference proteome</keyword>